<keyword evidence="3" id="KW-1185">Reference proteome</keyword>
<protein>
    <submittedName>
        <fullName evidence="2">NAD-dependent epimerase/dehydratase family protein</fullName>
    </submittedName>
</protein>
<dbReference type="Gene3D" id="3.40.50.720">
    <property type="entry name" value="NAD(P)-binding Rossmann-like Domain"/>
    <property type="match status" value="1"/>
</dbReference>
<reference evidence="3" key="1">
    <citation type="journal article" date="2019" name="Int. J. Syst. Evol. Microbiol.">
        <title>The Global Catalogue of Microorganisms (GCM) 10K type strain sequencing project: providing services to taxonomists for standard genome sequencing and annotation.</title>
        <authorList>
            <consortium name="The Broad Institute Genomics Platform"/>
            <consortium name="The Broad Institute Genome Sequencing Center for Infectious Disease"/>
            <person name="Wu L."/>
            <person name="Ma J."/>
        </authorList>
    </citation>
    <scope>NUCLEOTIDE SEQUENCE [LARGE SCALE GENOMIC DNA]</scope>
    <source>
        <strain evidence="3">KCTC 52127</strain>
    </source>
</reference>
<dbReference type="InterPro" id="IPR001509">
    <property type="entry name" value="Epimerase_deHydtase"/>
</dbReference>
<feature type="domain" description="NAD-dependent epimerase/dehydratase" evidence="1">
    <location>
        <begin position="43"/>
        <end position="262"/>
    </location>
</feature>
<name>A0ABW5LUI8_9FLAO</name>
<dbReference type="SUPFAM" id="SSF51735">
    <property type="entry name" value="NAD(P)-binding Rossmann-fold domains"/>
    <property type="match status" value="1"/>
</dbReference>
<evidence type="ECO:0000313" key="2">
    <source>
        <dbReference type="EMBL" id="MFD2567746.1"/>
    </source>
</evidence>
<gene>
    <name evidence="2" type="ORF">ACFSRZ_10210</name>
</gene>
<proteinExistence type="predicted"/>
<dbReference type="InterPro" id="IPR050177">
    <property type="entry name" value="Lipid_A_modif_metabolic_enz"/>
</dbReference>
<accession>A0ABW5LUI8</accession>
<dbReference type="PANTHER" id="PTHR43245">
    <property type="entry name" value="BIFUNCTIONAL POLYMYXIN RESISTANCE PROTEIN ARNA"/>
    <property type="match status" value="1"/>
</dbReference>
<dbReference type="EMBL" id="JBHULH010000004">
    <property type="protein sequence ID" value="MFD2567746.1"/>
    <property type="molecule type" value="Genomic_DNA"/>
</dbReference>
<evidence type="ECO:0000259" key="1">
    <source>
        <dbReference type="Pfam" id="PF01370"/>
    </source>
</evidence>
<dbReference type="PROSITE" id="PS51257">
    <property type="entry name" value="PROKAR_LIPOPROTEIN"/>
    <property type="match status" value="1"/>
</dbReference>
<dbReference type="InterPro" id="IPR036291">
    <property type="entry name" value="NAD(P)-bd_dom_sf"/>
</dbReference>
<comment type="caution">
    <text evidence="2">The sequence shown here is derived from an EMBL/GenBank/DDBJ whole genome shotgun (WGS) entry which is preliminary data.</text>
</comment>
<dbReference type="RefSeq" id="WP_379666453.1">
    <property type="nucleotide sequence ID" value="NZ_JBHULH010000004.1"/>
</dbReference>
<organism evidence="2 3">
    <name type="scientific">Pseudotenacibaculum haliotis</name>
    <dbReference type="NCBI Taxonomy" id="1862138"/>
    <lineage>
        <taxon>Bacteria</taxon>
        <taxon>Pseudomonadati</taxon>
        <taxon>Bacteroidota</taxon>
        <taxon>Flavobacteriia</taxon>
        <taxon>Flavobacteriales</taxon>
        <taxon>Flavobacteriaceae</taxon>
        <taxon>Pseudotenacibaculum</taxon>
    </lineage>
</organism>
<dbReference type="Proteomes" id="UP001597508">
    <property type="component" value="Unassembled WGS sequence"/>
</dbReference>
<evidence type="ECO:0000313" key="3">
    <source>
        <dbReference type="Proteomes" id="UP001597508"/>
    </source>
</evidence>
<sequence length="386" mass="43732">MKKPNTSRRKFIKNSLLVGVGLPLISQGLYSCVSNSHSKKLNILILGGTSFLGPHQIAYALERGHSVSIFTRGKTKPKIHTEAFDKVEHLIGDREDNLKALENRSWDVVIDNSGRRVHWTEKTAKLLKDTCGLYLYISSTGVFFPYEKGDLKETDKVLLKTPEDAAEGGVKMSYDYGVMKANSEVAAKKIFGEDRSIIVRPTYMYGPGDRTDRFLHWSLRLPKGGDVMVPGKQDDPVQFIDVRDIAEFCIHLAENKSAGTYNGAGPSESMTIAGFANKAKTTFKNEVNLIHVDDENFLKENNIYYILPWMLPDEYNYGSARVNNQKAKEKGLKFRDIQTSLKDIHDWWYSDAVSEERRLRVAENANSPLNRETAILQKWKAFKEQS</sequence>
<dbReference type="Pfam" id="PF01370">
    <property type="entry name" value="Epimerase"/>
    <property type="match status" value="1"/>
</dbReference>